<sequence length="296" mass="32556">MASSSHQKRPSPGLVDYSDSDGDGDDVAPSPKDPVASSLPPLPSKFHDLYTAAPRLAKADDPAAHGGRHRAIPHVEGNWPTHIYFEWHLNSTEAATVGHILSVARDAIAKHERFSSQRELPKLESFLHSDLGTQLPLHISMSRPIVLRTEQRDQFMASLEKGLDRIGVEPFDATFTSLEWVPNQDRTRWFWVMRASSGRGKHSPLTNLLAMCNGVVRQHGQPGLYSVDSGGNTRDGFHVSVGWSLREPTAGLREEVALAVEGGQEVDKLSALTMRCETLKVKIGNTVHALELKRGV</sequence>
<dbReference type="GO" id="GO:1990838">
    <property type="term" value="F:poly(U)-specific exoribonuclease activity, producing 3' uridine cyclic phosphate ends"/>
    <property type="evidence" value="ECO:0007669"/>
    <property type="project" value="UniProtKB-UniRule"/>
</dbReference>
<feature type="active site" description="Proton donor/acceptor" evidence="5">
    <location>
        <position position="238"/>
    </location>
</feature>
<keyword evidence="2 5" id="KW-0378">Hydrolase</keyword>
<name>A0AAV9U793_9PEZI</name>
<accession>A0AAV9U793</accession>
<feature type="region of interest" description="Disordered" evidence="6">
    <location>
        <begin position="1"/>
        <end position="42"/>
    </location>
</feature>
<evidence type="ECO:0000313" key="7">
    <source>
        <dbReference type="EMBL" id="KAK6336503.1"/>
    </source>
</evidence>
<dbReference type="Proteomes" id="UP001375240">
    <property type="component" value="Unassembled WGS sequence"/>
</dbReference>
<dbReference type="PANTHER" id="PTHR13522:SF3">
    <property type="entry name" value="U6 SNRNA PHOSPHODIESTERASE 1"/>
    <property type="match status" value="1"/>
</dbReference>
<evidence type="ECO:0000256" key="1">
    <source>
        <dbReference type="ARBA" id="ARBA00022722"/>
    </source>
</evidence>
<keyword evidence="4 5" id="KW-0539">Nucleus</keyword>
<dbReference type="InterPro" id="IPR027521">
    <property type="entry name" value="Usb1"/>
</dbReference>
<evidence type="ECO:0000256" key="3">
    <source>
        <dbReference type="ARBA" id="ARBA00023239"/>
    </source>
</evidence>
<keyword evidence="8" id="KW-1185">Reference proteome</keyword>
<dbReference type="GO" id="GO:0034477">
    <property type="term" value="P:U6 snRNA 3'-end processing"/>
    <property type="evidence" value="ECO:0007669"/>
    <property type="project" value="UniProtKB-UniRule"/>
</dbReference>
<dbReference type="GO" id="GO:0005634">
    <property type="term" value="C:nucleus"/>
    <property type="evidence" value="ECO:0007669"/>
    <property type="project" value="UniProtKB-SubCell"/>
</dbReference>
<dbReference type="EC" id="3.1.4.-" evidence="5"/>
<gene>
    <name evidence="5 7" type="primary">USB1</name>
    <name evidence="7" type="ORF">TWF696_002053</name>
</gene>
<evidence type="ECO:0000256" key="4">
    <source>
        <dbReference type="ARBA" id="ARBA00023242"/>
    </source>
</evidence>
<comment type="function">
    <text evidence="5">Phosphodiesterase responsible for the U6 snRNA 3' end processing. Acts as an exoribonuclease (RNase) responsible for trimming the poly(U) tract of the last nucleotides in the pre-U6 snRNA molecule, leading to the formation of mature U6 snRNA.</text>
</comment>
<protein>
    <recommendedName>
        <fullName evidence="5">U6 snRNA phosphodiesterase</fullName>
        <ecNumber evidence="5">3.1.4.-</ecNumber>
    </recommendedName>
</protein>
<dbReference type="GO" id="GO:0016829">
    <property type="term" value="F:lyase activity"/>
    <property type="evidence" value="ECO:0007669"/>
    <property type="project" value="UniProtKB-KW"/>
</dbReference>
<dbReference type="Gene3D" id="3.90.1140.10">
    <property type="entry name" value="Cyclic phosphodiesterase"/>
    <property type="match status" value="1"/>
</dbReference>
<dbReference type="EMBL" id="JAVHNQ010000011">
    <property type="protein sequence ID" value="KAK6336503.1"/>
    <property type="molecule type" value="Genomic_DNA"/>
</dbReference>
<keyword evidence="1 5" id="KW-0540">Nuclease</keyword>
<reference evidence="7 8" key="1">
    <citation type="submission" date="2019-10" db="EMBL/GenBank/DDBJ databases">
        <authorList>
            <person name="Palmer J.M."/>
        </authorList>
    </citation>
    <scope>NUCLEOTIDE SEQUENCE [LARGE SCALE GENOMIC DNA]</scope>
    <source>
        <strain evidence="7 8">TWF696</strain>
    </source>
</reference>
<dbReference type="PANTHER" id="PTHR13522">
    <property type="entry name" value="U6 SNRNA PHOSPHODIESTERASE 1"/>
    <property type="match status" value="1"/>
</dbReference>
<evidence type="ECO:0000256" key="6">
    <source>
        <dbReference type="SAM" id="MobiDB-lite"/>
    </source>
</evidence>
<dbReference type="AlphaFoldDB" id="A0AAV9U793"/>
<comment type="caution">
    <text evidence="7">The sequence shown here is derived from an EMBL/GenBank/DDBJ whole genome shotgun (WGS) entry which is preliminary data.</text>
</comment>
<dbReference type="HAMAP" id="MF_03040">
    <property type="entry name" value="USB1"/>
    <property type="match status" value="1"/>
</dbReference>
<evidence type="ECO:0000256" key="5">
    <source>
        <dbReference type="HAMAP-Rule" id="MF_03040"/>
    </source>
</evidence>
<keyword evidence="3" id="KW-0456">Lyase</keyword>
<evidence type="ECO:0000256" key="2">
    <source>
        <dbReference type="ARBA" id="ARBA00022801"/>
    </source>
</evidence>
<comment type="subcellular location">
    <subcellularLocation>
        <location evidence="5">Nucleus</location>
    </subcellularLocation>
</comment>
<comment type="similarity">
    <text evidence="5">Belongs to the 2H phosphoesterase superfamily. USB1 family.</text>
</comment>
<feature type="active site" description="Proton donor/acceptor" evidence="5">
    <location>
        <position position="138"/>
    </location>
</feature>
<organism evidence="7 8">
    <name type="scientific">Orbilia brochopaga</name>
    <dbReference type="NCBI Taxonomy" id="3140254"/>
    <lineage>
        <taxon>Eukaryota</taxon>
        <taxon>Fungi</taxon>
        <taxon>Dikarya</taxon>
        <taxon>Ascomycota</taxon>
        <taxon>Pezizomycotina</taxon>
        <taxon>Orbiliomycetes</taxon>
        <taxon>Orbiliales</taxon>
        <taxon>Orbiliaceae</taxon>
        <taxon>Orbilia</taxon>
    </lineage>
</organism>
<proteinExistence type="inferred from homology"/>
<keyword evidence="7" id="KW-0269">Exonuclease</keyword>
<evidence type="ECO:0000313" key="8">
    <source>
        <dbReference type="Proteomes" id="UP001375240"/>
    </source>
</evidence>
<dbReference type="Pfam" id="PF09749">
    <property type="entry name" value="HVSL"/>
    <property type="match status" value="1"/>
</dbReference>